<keyword evidence="1" id="KW-1133">Transmembrane helix</keyword>
<protein>
    <submittedName>
        <fullName evidence="2">Uncharacterized protein</fullName>
    </submittedName>
</protein>
<reference evidence="2" key="1">
    <citation type="submission" date="2020-02" db="EMBL/GenBank/DDBJ databases">
        <authorList>
            <person name="Meier V. D."/>
        </authorList>
    </citation>
    <scope>NUCLEOTIDE SEQUENCE</scope>
    <source>
        <strain evidence="2">AVDCRST_MAG76</strain>
    </source>
</reference>
<dbReference type="EMBL" id="CADCSZ010000145">
    <property type="protein sequence ID" value="CAA9251866.1"/>
    <property type="molecule type" value="Genomic_DNA"/>
</dbReference>
<keyword evidence="1" id="KW-0812">Transmembrane</keyword>
<evidence type="ECO:0000313" key="2">
    <source>
        <dbReference type="EMBL" id="CAA9251866.1"/>
    </source>
</evidence>
<name>A0A6J4IJL2_9ACTN</name>
<feature type="transmembrane region" description="Helical" evidence="1">
    <location>
        <begin position="12"/>
        <end position="35"/>
    </location>
</feature>
<proteinExistence type="predicted"/>
<accession>A0A6J4IJL2</accession>
<dbReference type="AlphaFoldDB" id="A0A6J4IJL2"/>
<sequence length="87" mass="9171">MQVAVSLTGWYVGFAIAGVTITAVVVLVGIILGLARIIGRQAVEITNGLEESRLNTLALWDVDLVNKSIVGINRNAAKARGVLEGKL</sequence>
<evidence type="ECO:0000256" key="1">
    <source>
        <dbReference type="SAM" id="Phobius"/>
    </source>
</evidence>
<gene>
    <name evidence="2" type="ORF">AVDCRST_MAG76-2326</name>
</gene>
<keyword evidence="1" id="KW-0472">Membrane</keyword>
<organism evidence="2">
    <name type="scientific">uncultured Acidimicrobiales bacterium</name>
    <dbReference type="NCBI Taxonomy" id="310071"/>
    <lineage>
        <taxon>Bacteria</taxon>
        <taxon>Bacillati</taxon>
        <taxon>Actinomycetota</taxon>
        <taxon>Acidimicrobiia</taxon>
        <taxon>Acidimicrobiales</taxon>
        <taxon>environmental samples</taxon>
    </lineage>
</organism>